<accession>A0A1T5B1X0</accession>
<gene>
    <name evidence="1" type="ORF">SAMN05661099_1210</name>
</gene>
<reference evidence="2" key="1">
    <citation type="submission" date="2017-02" db="EMBL/GenBank/DDBJ databases">
        <authorList>
            <person name="Varghese N."/>
            <person name="Submissions S."/>
        </authorList>
    </citation>
    <scope>NUCLEOTIDE SEQUENCE [LARGE SCALE GENOMIC DNA]</scope>
    <source>
        <strain evidence="2">DSM 22385</strain>
    </source>
</reference>
<dbReference type="EMBL" id="FUYR01000001">
    <property type="protein sequence ID" value="SKB41204.1"/>
    <property type="molecule type" value="Genomic_DNA"/>
</dbReference>
<dbReference type="STRING" id="572036.SAMN05661099_1210"/>
<dbReference type="Proteomes" id="UP000189981">
    <property type="component" value="Unassembled WGS sequence"/>
</dbReference>
<organism evidence="1 2">
    <name type="scientific">Daejeonella lutea</name>
    <dbReference type="NCBI Taxonomy" id="572036"/>
    <lineage>
        <taxon>Bacteria</taxon>
        <taxon>Pseudomonadati</taxon>
        <taxon>Bacteroidota</taxon>
        <taxon>Sphingobacteriia</taxon>
        <taxon>Sphingobacteriales</taxon>
        <taxon>Sphingobacteriaceae</taxon>
        <taxon>Daejeonella</taxon>
    </lineage>
</organism>
<proteinExistence type="predicted"/>
<evidence type="ECO:0000313" key="2">
    <source>
        <dbReference type="Proteomes" id="UP000189981"/>
    </source>
</evidence>
<dbReference type="AlphaFoldDB" id="A0A1T5B1X0"/>
<keyword evidence="2" id="KW-1185">Reference proteome</keyword>
<dbReference type="RefSeq" id="WP_079701715.1">
    <property type="nucleotide sequence ID" value="NZ_FUYR01000001.1"/>
</dbReference>
<evidence type="ECO:0000313" key="1">
    <source>
        <dbReference type="EMBL" id="SKB41204.1"/>
    </source>
</evidence>
<protein>
    <submittedName>
        <fullName evidence="1">Uncharacterized protein</fullName>
    </submittedName>
</protein>
<sequence>MRKIFYFILLLAACKGEPNPRFKSVDDGLKKTLSTAQLSNTKNIILIPRAGCGGCIDNAIGYLKPRIDSLQQVEIIFTGISDKKLLKLIVGEDFLKKKNVHIDSLNHFLELKAMSVYPQIVSLEEGNVSDIKELDVESNDMRKLLN</sequence>
<name>A0A1T5B1X0_9SPHI</name>
<dbReference type="OrthoDB" id="794136at2"/>